<name>A0A835TU78_9PASS</name>
<comment type="caution">
    <text evidence="2">The sequence shown here is derived from an EMBL/GenBank/DDBJ whole genome shotgun (WGS) entry which is preliminary data.</text>
</comment>
<dbReference type="Gene3D" id="2.60.40.10">
    <property type="entry name" value="Immunoglobulins"/>
    <property type="match status" value="1"/>
</dbReference>
<dbReference type="EMBL" id="JADDUC020000004">
    <property type="protein sequence ID" value="KAI1240228.1"/>
    <property type="molecule type" value="Genomic_DNA"/>
</dbReference>
<reference evidence="2" key="1">
    <citation type="submission" date="2020-10" db="EMBL/GenBank/DDBJ databases">
        <title>Feather gene expression reveals the developmental basis of iridescence in African starlings.</title>
        <authorList>
            <person name="Rubenstein D.R."/>
        </authorList>
    </citation>
    <scope>NUCLEOTIDE SEQUENCE</scope>
    <source>
        <strain evidence="2">SS15</strain>
        <tissue evidence="2">Liver</tissue>
    </source>
</reference>
<keyword evidence="4" id="KW-1185">Reference proteome</keyword>
<evidence type="ECO:0000313" key="4">
    <source>
        <dbReference type="Proteomes" id="UP000618051"/>
    </source>
</evidence>
<dbReference type="SUPFAM" id="SSF49265">
    <property type="entry name" value="Fibronectin type III"/>
    <property type="match status" value="1"/>
</dbReference>
<dbReference type="InterPro" id="IPR036116">
    <property type="entry name" value="FN3_sf"/>
</dbReference>
<reference evidence="3" key="3">
    <citation type="submission" date="2022-01" db="EMBL/GenBank/DDBJ databases">
        <authorList>
            <person name="Rubenstein D.R."/>
        </authorList>
    </citation>
    <scope>NUCLEOTIDE SEQUENCE</scope>
    <source>
        <strain evidence="3">SS15</strain>
        <tissue evidence="3">Liver</tissue>
    </source>
</reference>
<dbReference type="InterPro" id="IPR013783">
    <property type="entry name" value="Ig-like_fold"/>
</dbReference>
<sequence>MPKQQAAQGEGEICTAQPKARCDGGPQRKTWDKDSQILPAADKYKPGSPCKLSPPSLAAAGNGGSSLCSELGDDHTSAAPPKEPVLMCRSNNYPKGFYCSWHLPTPTYIPNSFNISVIHGAKDMVCEKDAVPKNRCHIRYIQLFSTVKYKVTLTVTNALGKNFTTLTFDEFAIAAIQDCVLAWAVLEPREKHHTFCMEVQVQPGSPDLLPCWGQSNSEPRRE</sequence>
<dbReference type="Proteomes" id="UP000618051">
    <property type="component" value="Unassembled WGS sequence"/>
</dbReference>
<proteinExistence type="predicted"/>
<protein>
    <submittedName>
        <fullName evidence="2">Uncharacterized protein</fullName>
    </submittedName>
</protein>
<feature type="region of interest" description="Disordered" evidence="1">
    <location>
        <begin position="1"/>
        <end position="50"/>
    </location>
</feature>
<accession>A0A835TU78</accession>
<dbReference type="FunFam" id="2.60.40.10:FF:000564">
    <property type="entry name" value="Ciliary neurotrophic factor receptor subunit alpha"/>
    <property type="match status" value="1"/>
</dbReference>
<organism evidence="2">
    <name type="scientific">Lamprotornis superbus</name>
    <dbReference type="NCBI Taxonomy" id="245042"/>
    <lineage>
        <taxon>Eukaryota</taxon>
        <taxon>Metazoa</taxon>
        <taxon>Chordata</taxon>
        <taxon>Craniata</taxon>
        <taxon>Vertebrata</taxon>
        <taxon>Euteleostomi</taxon>
        <taxon>Archelosauria</taxon>
        <taxon>Archosauria</taxon>
        <taxon>Dinosauria</taxon>
        <taxon>Saurischia</taxon>
        <taxon>Theropoda</taxon>
        <taxon>Coelurosauria</taxon>
        <taxon>Aves</taxon>
        <taxon>Neognathae</taxon>
        <taxon>Neoaves</taxon>
        <taxon>Telluraves</taxon>
        <taxon>Australaves</taxon>
        <taxon>Passeriformes</taxon>
        <taxon>Sturnidae</taxon>
        <taxon>Lamprotornis</taxon>
    </lineage>
</organism>
<gene>
    <name evidence="3" type="ORF">IHE44_0011686</name>
    <name evidence="2" type="ORF">IHE44_003708</name>
</gene>
<dbReference type="OrthoDB" id="9927622at2759"/>
<dbReference type="EMBL" id="JADDUC010000163">
    <property type="protein sequence ID" value="KAG0116734.1"/>
    <property type="molecule type" value="Genomic_DNA"/>
</dbReference>
<dbReference type="AlphaFoldDB" id="A0A835TU78"/>
<evidence type="ECO:0000256" key="1">
    <source>
        <dbReference type="SAM" id="MobiDB-lite"/>
    </source>
</evidence>
<evidence type="ECO:0000313" key="3">
    <source>
        <dbReference type="EMBL" id="KAI1240228.1"/>
    </source>
</evidence>
<reference evidence="3 4" key="2">
    <citation type="journal article" date="2021" name="J. Hered.">
        <title>Feather Gene Expression Elucidates the Developmental Basis of Plumage Iridescence in African Starlings.</title>
        <authorList>
            <person name="Rubenstein D.R."/>
            <person name="Corvelo A."/>
            <person name="MacManes M.D."/>
            <person name="Maia R."/>
            <person name="Narzisi G."/>
            <person name="Rousaki A."/>
            <person name="Vandenabeele P."/>
            <person name="Shawkey M.D."/>
            <person name="Solomon J."/>
        </authorList>
    </citation>
    <scope>NUCLEOTIDE SEQUENCE [LARGE SCALE GENOMIC DNA]</scope>
    <source>
        <strain evidence="3">SS15</strain>
    </source>
</reference>
<evidence type="ECO:0000313" key="2">
    <source>
        <dbReference type="EMBL" id="KAG0116734.1"/>
    </source>
</evidence>